<feature type="compositionally biased region" description="Basic and acidic residues" evidence="4">
    <location>
        <begin position="481"/>
        <end position="504"/>
    </location>
</feature>
<gene>
    <name evidence="6" type="ORF">DGYR_LOCUS8572</name>
</gene>
<keyword evidence="2 3" id="KW-0694">RNA-binding</keyword>
<dbReference type="InterPro" id="IPR000504">
    <property type="entry name" value="RRM_dom"/>
</dbReference>
<feature type="region of interest" description="Disordered" evidence="4">
    <location>
        <begin position="1"/>
        <end position="69"/>
    </location>
</feature>
<proteinExistence type="predicted"/>
<dbReference type="SMART" id="SM00360">
    <property type="entry name" value="RRM"/>
    <property type="match status" value="4"/>
</dbReference>
<dbReference type="EMBL" id="CAJFCJ010000012">
    <property type="protein sequence ID" value="CAD5120478.1"/>
    <property type="molecule type" value="Genomic_DNA"/>
</dbReference>
<feature type="domain" description="RRM" evidence="5">
    <location>
        <begin position="119"/>
        <end position="196"/>
    </location>
</feature>
<comment type="caution">
    <text evidence="6">The sequence shown here is derived from an EMBL/GenBank/DDBJ whole genome shotgun (WGS) entry which is preliminary data.</text>
</comment>
<dbReference type="PANTHER" id="PTHR24012">
    <property type="entry name" value="RNA BINDING PROTEIN"/>
    <property type="match status" value="1"/>
</dbReference>
<dbReference type="AlphaFoldDB" id="A0A7I8VY64"/>
<dbReference type="InterPro" id="IPR035979">
    <property type="entry name" value="RBD_domain_sf"/>
</dbReference>
<keyword evidence="7" id="KW-1185">Reference proteome</keyword>
<evidence type="ECO:0000313" key="6">
    <source>
        <dbReference type="EMBL" id="CAD5120478.1"/>
    </source>
</evidence>
<feature type="compositionally biased region" description="Low complexity" evidence="4">
    <location>
        <begin position="27"/>
        <end position="36"/>
    </location>
</feature>
<evidence type="ECO:0000256" key="4">
    <source>
        <dbReference type="SAM" id="MobiDB-lite"/>
    </source>
</evidence>
<accession>A0A7I8VY64</accession>
<evidence type="ECO:0000256" key="1">
    <source>
        <dbReference type="ARBA" id="ARBA00022737"/>
    </source>
</evidence>
<dbReference type="PROSITE" id="PS50102">
    <property type="entry name" value="RRM"/>
    <property type="match status" value="3"/>
</dbReference>
<dbReference type="InterPro" id="IPR012677">
    <property type="entry name" value="Nucleotide-bd_a/b_plait_sf"/>
</dbReference>
<feature type="domain" description="RRM" evidence="5">
    <location>
        <begin position="546"/>
        <end position="618"/>
    </location>
</feature>
<evidence type="ECO:0000256" key="2">
    <source>
        <dbReference type="ARBA" id="ARBA00022884"/>
    </source>
</evidence>
<dbReference type="SUPFAM" id="SSF54928">
    <property type="entry name" value="RNA-binding domain, RBD"/>
    <property type="match status" value="2"/>
</dbReference>
<dbReference type="Proteomes" id="UP000549394">
    <property type="component" value="Unassembled WGS sequence"/>
</dbReference>
<feature type="compositionally biased region" description="Pro residues" evidence="4">
    <location>
        <begin position="41"/>
        <end position="51"/>
    </location>
</feature>
<dbReference type="Gene3D" id="3.30.70.330">
    <property type="match status" value="3"/>
</dbReference>
<organism evidence="6 7">
    <name type="scientific">Dimorphilus gyrociliatus</name>
    <dbReference type="NCBI Taxonomy" id="2664684"/>
    <lineage>
        <taxon>Eukaryota</taxon>
        <taxon>Metazoa</taxon>
        <taxon>Spiralia</taxon>
        <taxon>Lophotrochozoa</taxon>
        <taxon>Annelida</taxon>
        <taxon>Polychaeta</taxon>
        <taxon>Polychaeta incertae sedis</taxon>
        <taxon>Dinophilidae</taxon>
        <taxon>Dimorphilus</taxon>
    </lineage>
</organism>
<dbReference type="GO" id="GO:0003723">
    <property type="term" value="F:RNA binding"/>
    <property type="evidence" value="ECO:0007669"/>
    <property type="project" value="UniProtKB-UniRule"/>
</dbReference>
<evidence type="ECO:0000256" key="3">
    <source>
        <dbReference type="PROSITE-ProRule" id="PRU00176"/>
    </source>
</evidence>
<dbReference type="OrthoDB" id="78437at2759"/>
<feature type="domain" description="RRM" evidence="5">
    <location>
        <begin position="212"/>
        <end position="272"/>
    </location>
</feature>
<sequence>MAGGRGRGARTSRGNGRGGSMKGGRGMPPMGGRAPMDAPNKAPPPLLPRGPMPRGMRMQGRGGPLRPPPPPMMARGMMRPMGPRPMPNPVFRGRGRGMPPPMPPANFGFDREREHPLYNRVFVISNPGYMEEDYRNAFSKYGDIQYYKQVDKEGKKTFTYITYRRASEAALAIEEMNGKPLNEGSTNRVRCLLATSKETRENQDKYEEKGKRILVSVGVAKTVDEIKADFKEYGEVEHVKLLTHRDTGKSRGSAFVTFKRPYCAAMALENLSKSYRPQFAEKKPKLPPENMMPPPFPPQNPPFSPAFAYDDCPDMAEYDIFDPSYCGDYGPDFEPPMDNSGAEFYNENLPETGPNFAPSPSLNSQISRIDSQPRIPHPADVIRNFPHEGKNVLYVTTANNVNTDNIEHLFRIIPGFESCSFDSESGEGTIRYTDSSCAAYAKDRLDGFEYPINYQLTVDFCKPESKETKHTEPNSSEISEDAEKTNDENCRENHDEKKEDTKEKEDEEASNEVKGEDEKDSFVRVRYCTFPVPDVRDIVSQMECKTRLFIVSKPSSFDNSIMKNLFCRYGNLIDAYFLPGKNYGFAKYGCNQSAEEALSAIDGKEVAGQLLRVVLADNEATTIKREASDTNSDEPLNKKSK</sequence>
<protein>
    <submittedName>
        <fullName evidence="6">DgyrCDS9044</fullName>
    </submittedName>
</protein>
<name>A0A7I8VY64_9ANNE</name>
<dbReference type="Pfam" id="PF00076">
    <property type="entry name" value="RRM_1"/>
    <property type="match status" value="2"/>
</dbReference>
<evidence type="ECO:0000259" key="5">
    <source>
        <dbReference type="PROSITE" id="PS50102"/>
    </source>
</evidence>
<keyword evidence="1" id="KW-0677">Repeat</keyword>
<reference evidence="6 7" key="1">
    <citation type="submission" date="2020-08" db="EMBL/GenBank/DDBJ databases">
        <authorList>
            <person name="Hejnol A."/>
        </authorList>
    </citation>
    <scope>NUCLEOTIDE SEQUENCE [LARGE SCALE GENOMIC DNA]</scope>
</reference>
<feature type="compositionally biased region" description="Gly residues" evidence="4">
    <location>
        <begin position="15"/>
        <end position="26"/>
    </location>
</feature>
<evidence type="ECO:0000313" key="7">
    <source>
        <dbReference type="Proteomes" id="UP000549394"/>
    </source>
</evidence>
<feature type="region of interest" description="Disordered" evidence="4">
    <location>
        <begin position="464"/>
        <end position="517"/>
    </location>
</feature>